<dbReference type="EC" id="3.1.1.11" evidence="5 14"/>
<dbReference type="InterPro" id="IPR033131">
    <property type="entry name" value="Pectinesterase_Asp_AS"/>
</dbReference>
<dbReference type="SUPFAM" id="SSF51126">
    <property type="entry name" value="Pectin lyase-like"/>
    <property type="match status" value="1"/>
</dbReference>
<feature type="transmembrane region" description="Helical" evidence="15">
    <location>
        <begin position="21"/>
        <end position="44"/>
    </location>
</feature>
<dbReference type="NCBIfam" id="TIGR01614">
    <property type="entry name" value="PME_inhib"/>
    <property type="match status" value="1"/>
</dbReference>
<comment type="similarity">
    <text evidence="4">In the C-terminal section; belongs to the pectinesterase family.</text>
</comment>
<dbReference type="SUPFAM" id="SSF101148">
    <property type="entry name" value="Plant invertase/pectin methylesterase inhibitor"/>
    <property type="match status" value="1"/>
</dbReference>
<evidence type="ECO:0000256" key="9">
    <source>
        <dbReference type="ARBA" id="ARBA00022801"/>
    </source>
</evidence>
<dbReference type="Pfam" id="PF04043">
    <property type="entry name" value="PMEI"/>
    <property type="match status" value="1"/>
</dbReference>
<dbReference type="EMBL" id="CAMAPF010001017">
    <property type="protein sequence ID" value="CAH9139577.1"/>
    <property type="molecule type" value="Genomic_DNA"/>
</dbReference>
<protein>
    <recommendedName>
        <fullName evidence="5 14">Pectinesterase</fullName>
        <ecNumber evidence="5 14">3.1.1.11</ecNumber>
    </recommendedName>
</protein>
<evidence type="ECO:0000256" key="7">
    <source>
        <dbReference type="ARBA" id="ARBA00022525"/>
    </source>
</evidence>
<keyword evidence="8" id="KW-0732">Signal</keyword>
<dbReference type="InterPro" id="IPR035513">
    <property type="entry name" value="Invertase/methylesterase_inhib"/>
</dbReference>
<feature type="active site" evidence="13">
    <location>
        <position position="392"/>
    </location>
</feature>
<keyword evidence="10 14" id="KW-0063">Aspartyl esterase</keyword>
<accession>A0AAV0FV47</accession>
<evidence type="ECO:0000256" key="11">
    <source>
        <dbReference type="ARBA" id="ARBA00023316"/>
    </source>
</evidence>
<comment type="caution">
    <text evidence="17">The sequence shown here is derived from an EMBL/GenBank/DDBJ whole genome shotgun (WGS) entry which is preliminary data.</text>
</comment>
<evidence type="ECO:0000256" key="5">
    <source>
        <dbReference type="ARBA" id="ARBA00013229"/>
    </source>
</evidence>
<keyword evidence="7" id="KW-0964">Secreted</keyword>
<dbReference type="Pfam" id="PF01095">
    <property type="entry name" value="Pectinesterase"/>
    <property type="match status" value="1"/>
</dbReference>
<keyword evidence="18" id="KW-1185">Reference proteome</keyword>
<keyword evidence="11" id="KW-0961">Cell wall biogenesis/degradation</keyword>
<evidence type="ECO:0000256" key="10">
    <source>
        <dbReference type="ARBA" id="ARBA00023085"/>
    </source>
</evidence>
<keyword evidence="15" id="KW-0472">Membrane</keyword>
<dbReference type="FunFam" id="2.160.20.10:FF:000001">
    <property type="entry name" value="Pectinesterase"/>
    <property type="match status" value="1"/>
</dbReference>
<dbReference type="PROSITE" id="PS00503">
    <property type="entry name" value="PECTINESTERASE_2"/>
    <property type="match status" value="1"/>
</dbReference>
<proteinExistence type="inferred from homology"/>
<dbReference type="InterPro" id="IPR000070">
    <property type="entry name" value="Pectinesterase_cat"/>
</dbReference>
<keyword evidence="15" id="KW-0812">Transmembrane</keyword>
<evidence type="ECO:0000256" key="4">
    <source>
        <dbReference type="ARBA" id="ARBA00007786"/>
    </source>
</evidence>
<dbReference type="Gene3D" id="2.160.20.10">
    <property type="entry name" value="Single-stranded right-handed beta-helix, Pectin lyase-like"/>
    <property type="match status" value="1"/>
</dbReference>
<evidence type="ECO:0000256" key="1">
    <source>
        <dbReference type="ARBA" id="ARBA00004191"/>
    </source>
</evidence>
<evidence type="ECO:0000256" key="15">
    <source>
        <dbReference type="SAM" id="Phobius"/>
    </source>
</evidence>
<evidence type="ECO:0000256" key="13">
    <source>
        <dbReference type="PROSITE-ProRule" id="PRU10040"/>
    </source>
</evidence>
<comment type="pathway">
    <text evidence="2 14">Glycan metabolism; pectin degradation; 2-dehydro-3-deoxy-D-gluconate from pectin: step 1/5.</text>
</comment>
<dbReference type="SMART" id="SM00856">
    <property type="entry name" value="PMEI"/>
    <property type="match status" value="1"/>
</dbReference>
<feature type="domain" description="Pectinesterase inhibitor" evidence="16">
    <location>
        <begin position="51"/>
        <end position="199"/>
    </location>
</feature>
<keyword evidence="9 14" id="KW-0378">Hydrolase</keyword>
<evidence type="ECO:0000313" key="17">
    <source>
        <dbReference type="EMBL" id="CAH9139577.1"/>
    </source>
</evidence>
<dbReference type="GO" id="GO:0030599">
    <property type="term" value="F:pectinesterase activity"/>
    <property type="evidence" value="ECO:0007669"/>
    <property type="project" value="UniProtKB-UniRule"/>
</dbReference>
<evidence type="ECO:0000256" key="12">
    <source>
        <dbReference type="ARBA" id="ARBA00047928"/>
    </source>
</evidence>
<dbReference type="GO" id="GO:0042545">
    <property type="term" value="P:cell wall modification"/>
    <property type="evidence" value="ECO:0007669"/>
    <property type="project" value="UniProtKB-UniRule"/>
</dbReference>
<evidence type="ECO:0000256" key="6">
    <source>
        <dbReference type="ARBA" id="ARBA00022512"/>
    </source>
</evidence>
<dbReference type="GO" id="GO:0045490">
    <property type="term" value="P:pectin catabolic process"/>
    <property type="evidence" value="ECO:0007669"/>
    <property type="project" value="UniProtKB-UniRule"/>
</dbReference>
<evidence type="ECO:0000256" key="8">
    <source>
        <dbReference type="ARBA" id="ARBA00022729"/>
    </source>
</evidence>
<comment type="subcellular location">
    <subcellularLocation>
        <location evidence="1">Secreted</location>
        <location evidence="1">Cell wall</location>
    </subcellularLocation>
</comment>
<keyword evidence="15" id="KW-1133">Transmembrane helix</keyword>
<sequence length="555" mass="59229">MATSFEPLLSSPHKKSSSSKVALYTFLCLVAVVSSAALLSKWIITTNSSSPSSTFHARVCNGAHDPTSCMAILSEVSSSAPTESNGVDLLQMLLHSSLRRTREAMDVLTNVNGRVNGLKVKSGLNTCMLLMDLSVDWITDSMVALGDPSANARSDAHTYLSSVLTNHDTCLDGLDGPARSTLEPILNDLIARARSSLALFVAVVPPASLQDDLRPLNGKFPSWVRPKERKLLESRVNAAVASDVVVAADGSGDYKTVTEAVNAAPDSGTARYVIYVKKGTYAEKVSIGKLKTNLMLVGDGMDATIITGSASVDDGKATSETATVAALGAGFMAQDICFQNTAAPPKEQAVAIMVGSDQSVFNRVKIDGYQDSLYAYAGRQFYQACSITGTVDFIFGNGAAVFQNSQILARLPAHGQPTCISAQGRLDPNQNTGLSFQNCKVIPGPDLEPVKAENKKTMLGRPWKLYSRTMYMQSYLDDHIDPLGWEPFSGTAGLDTCDYAEYMNTGPGAGTSLRVQWKGYHAITNAADAQPFTVDQLLQGDSWLKASGVSYTLGL</sequence>
<evidence type="ECO:0000256" key="14">
    <source>
        <dbReference type="RuleBase" id="RU000589"/>
    </source>
</evidence>
<dbReference type="AlphaFoldDB" id="A0AAV0FV47"/>
<dbReference type="InterPro" id="IPR011050">
    <property type="entry name" value="Pectin_lyase_fold/virulence"/>
</dbReference>
<comment type="catalytic activity">
    <reaction evidence="12 14">
        <text>[(1-&gt;4)-alpha-D-galacturonosyl methyl ester](n) + n H2O = [(1-&gt;4)-alpha-D-galacturonosyl](n) + n methanol + n H(+)</text>
        <dbReference type="Rhea" id="RHEA:22380"/>
        <dbReference type="Rhea" id="RHEA-COMP:14570"/>
        <dbReference type="Rhea" id="RHEA-COMP:14573"/>
        <dbReference type="ChEBI" id="CHEBI:15377"/>
        <dbReference type="ChEBI" id="CHEBI:15378"/>
        <dbReference type="ChEBI" id="CHEBI:17790"/>
        <dbReference type="ChEBI" id="CHEBI:140522"/>
        <dbReference type="ChEBI" id="CHEBI:140523"/>
        <dbReference type="EC" id="3.1.1.11"/>
    </reaction>
</comment>
<comment type="similarity">
    <text evidence="3">In the N-terminal section; belongs to the PMEI family.</text>
</comment>
<keyword evidence="6" id="KW-0134">Cell wall</keyword>
<evidence type="ECO:0000259" key="16">
    <source>
        <dbReference type="SMART" id="SM00856"/>
    </source>
</evidence>
<evidence type="ECO:0000256" key="2">
    <source>
        <dbReference type="ARBA" id="ARBA00005184"/>
    </source>
</evidence>
<evidence type="ECO:0000313" key="18">
    <source>
        <dbReference type="Proteomes" id="UP001152523"/>
    </source>
</evidence>
<dbReference type="GO" id="GO:0004857">
    <property type="term" value="F:enzyme inhibitor activity"/>
    <property type="evidence" value="ECO:0007669"/>
    <property type="project" value="InterPro"/>
</dbReference>
<dbReference type="Gene3D" id="1.20.140.40">
    <property type="entry name" value="Invertase/pectin methylesterase inhibitor family protein"/>
    <property type="match status" value="1"/>
</dbReference>
<gene>
    <name evidence="17" type="ORF">CEPIT_LOCUS37688</name>
</gene>
<name>A0AAV0FV47_9ASTE</name>
<dbReference type="InterPro" id="IPR006501">
    <property type="entry name" value="Pectinesterase_inhib_dom"/>
</dbReference>
<dbReference type="InterPro" id="IPR012334">
    <property type="entry name" value="Pectin_lyas_fold"/>
</dbReference>
<evidence type="ECO:0000256" key="3">
    <source>
        <dbReference type="ARBA" id="ARBA00006027"/>
    </source>
</evidence>
<reference evidence="17" key="1">
    <citation type="submission" date="2022-07" db="EMBL/GenBank/DDBJ databases">
        <authorList>
            <person name="Macas J."/>
            <person name="Novak P."/>
            <person name="Neumann P."/>
        </authorList>
    </citation>
    <scope>NUCLEOTIDE SEQUENCE</scope>
</reference>
<dbReference type="PANTHER" id="PTHR31707">
    <property type="entry name" value="PECTINESTERASE"/>
    <property type="match status" value="1"/>
</dbReference>
<dbReference type="CDD" id="cd15799">
    <property type="entry name" value="PMEI-like_4"/>
    <property type="match status" value="1"/>
</dbReference>
<dbReference type="Proteomes" id="UP001152523">
    <property type="component" value="Unassembled WGS sequence"/>
</dbReference>
<organism evidence="17 18">
    <name type="scientific">Cuscuta epithymum</name>
    <dbReference type="NCBI Taxonomy" id="186058"/>
    <lineage>
        <taxon>Eukaryota</taxon>
        <taxon>Viridiplantae</taxon>
        <taxon>Streptophyta</taxon>
        <taxon>Embryophyta</taxon>
        <taxon>Tracheophyta</taxon>
        <taxon>Spermatophyta</taxon>
        <taxon>Magnoliopsida</taxon>
        <taxon>eudicotyledons</taxon>
        <taxon>Gunneridae</taxon>
        <taxon>Pentapetalae</taxon>
        <taxon>asterids</taxon>
        <taxon>lamiids</taxon>
        <taxon>Solanales</taxon>
        <taxon>Convolvulaceae</taxon>
        <taxon>Cuscuteae</taxon>
        <taxon>Cuscuta</taxon>
        <taxon>Cuscuta subgen. Cuscuta</taxon>
    </lineage>
</organism>